<dbReference type="InterPro" id="IPR049052">
    <property type="entry name" value="nSTAND1"/>
</dbReference>
<evidence type="ECO:0000313" key="4">
    <source>
        <dbReference type="Proteomes" id="UP001215598"/>
    </source>
</evidence>
<dbReference type="GO" id="GO:0007166">
    <property type="term" value="P:cell surface receptor signaling pathway"/>
    <property type="evidence" value="ECO:0007669"/>
    <property type="project" value="InterPro"/>
</dbReference>
<dbReference type="SUPFAM" id="SSF52540">
    <property type="entry name" value="P-loop containing nucleoside triphosphate hydrolases"/>
    <property type="match status" value="1"/>
</dbReference>
<dbReference type="PANTHER" id="PTHR47691">
    <property type="entry name" value="REGULATOR-RELATED"/>
    <property type="match status" value="1"/>
</dbReference>
<name>A0AAD7HM28_9AGAR</name>
<evidence type="ECO:0000313" key="3">
    <source>
        <dbReference type="EMBL" id="KAJ7723883.1"/>
    </source>
</evidence>
<dbReference type="InterPro" id="IPR027417">
    <property type="entry name" value="P-loop_NTPase"/>
</dbReference>
<dbReference type="Pfam" id="PF20703">
    <property type="entry name" value="nSTAND1"/>
    <property type="match status" value="1"/>
</dbReference>
<evidence type="ECO:0000259" key="1">
    <source>
        <dbReference type="Pfam" id="PF20703"/>
    </source>
</evidence>
<feature type="domain" description="Mixed lineage kinase" evidence="2">
    <location>
        <begin position="92"/>
        <end position="224"/>
    </location>
</feature>
<dbReference type="Gene3D" id="1.20.930.20">
    <property type="entry name" value="Adaptor protein Cbl, N-terminal domain"/>
    <property type="match status" value="1"/>
</dbReference>
<protein>
    <submittedName>
        <fullName evidence="3">P-loop containing nucleoside triphosphate hydrolase protein</fullName>
    </submittedName>
</protein>
<dbReference type="Proteomes" id="UP001215598">
    <property type="component" value="Unassembled WGS sequence"/>
</dbReference>
<sequence length="662" mass="72946">MFALPLYNSLHAEIHLHPVVSLATVGLEPRLTTFMLPHTVSDISCKLRTPAAALESQGKGGAGDNVLRYATVTASTLQDITQSAPVPFLRTIAAVSLSILTIAESIKSNKEQCMRMVSEIDELLSAILHLYVKSDSAEDALSPATLHNIGEFVDTLQKIHSFIEAQQNNSKFRRFFRQSDNTAQLGVCTAGLRHALDVFGVRSSIVATTELAAIREQAERRHEDLVQLFTEKVEVTESDTVSEASTASIGLLPASPKIFHGRSDELKQLVHLLVQDPARVAIFGPGGIGKTSLALAAVHHPDISTRYTDRHFVSCESVANGDGLLSMIASSVGLEPSRNASKQLLRHFSQSPPALLVLDNLETCWEPFESRNHVEEILSLLTDITHFALLITMRGAERPSKVRWTRPFISPLEPLSDDAAMQTFVDVADCLDDDKHIIREILGLTDQAPLAINLVANLAAFEGHETVLLRWREEKTALFSDGRDKCSNLEFSIQLSLSSPRMAGSPGAHQLLSLLSLLPDGILETELFQCNLEIPVTCLAARRLGVSRQLTPSLSLGNPSRAAASKRVPTVDFARFKSTMLSRTIWVRGGRHQRGTSQFIHGFLNEKFNEVYVAVQLAFKRSNTVEEIQRETADVGMRYEASEIHALRDFWGSGPYGVRERR</sequence>
<evidence type="ECO:0000259" key="2">
    <source>
        <dbReference type="Pfam" id="PF22215"/>
    </source>
</evidence>
<organism evidence="3 4">
    <name type="scientific">Mycena metata</name>
    <dbReference type="NCBI Taxonomy" id="1033252"/>
    <lineage>
        <taxon>Eukaryota</taxon>
        <taxon>Fungi</taxon>
        <taxon>Dikarya</taxon>
        <taxon>Basidiomycota</taxon>
        <taxon>Agaricomycotina</taxon>
        <taxon>Agaricomycetes</taxon>
        <taxon>Agaricomycetidae</taxon>
        <taxon>Agaricales</taxon>
        <taxon>Marasmiineae</taxon>
        <taxon>Mycenaceae</taxon>
        <taxon>Mycena</taxon>
    </lineage>
</organism>
<keyword evidence="3" id="KW-0378">Hydrolase</keyword>
<dbReference type="AlphaFoldDB" id="A0AAD7HM28"/>
<reference evidence="3" key="1">
    <citation type="submission" date="2023-03" db="EMBL/GenBank/DDBJ databases">
        <title>Massive genome expansion in bonnet fungi (Mycena s.s.) driven by repeated elements and novel gene families across ecological guilds.</title>
        <authorList>
            <consortium name="Lawrence Berkeley National Laboratory"/>
            <person name="Harder C.B."/>
            <person name="Miyauchi S."/>
            <person name="Viragh M."/>
            <person name="Kuo A."/>
            <person name="Thoen E."/>
            <person name="Andreopoulos B."/>
            <person name="Lu D."/>
            <person name="Skrede I."/>
            <person name="Drula E."/>
            <person name="Henrissat B."/>
            <person name="Morin E."/>
            <person name="Kohler A."/>
            <person name="Barry K."/>
            <person name="LaButti K."/>
            <person name="Morin E."/>
            <person name="Salamov A."/>
            <person name="Lipzen A."/>
            <person name="Mereny Z."/>
            <person name="Hegedus B."/>
            <person name="Baldrian P."/>
            <person name="Stursova M."/>
            <person name="Weitz H."/>
            <person name="Taylor A."/>
            <person name="Grigoriev I.V."/>
            <person name="Nagy L.G."/>
            <person name="Martin F."/>
            <person name="Kauserud H."/>
        </authorList>
    </citation>
    <scope>NUCLEOTIDE SEQUENCE</scope>
    <source>
        <strain evidence="3">CBHHK182m</strain>
    </source>
</reference>
<dbReference type="EMBL" id="JARKIB010000207">
    <property type="protein sequence ID" value="KAJ7723883.1"/>
    <property type="molecule type" value="Genomic_DNA"/>
</dbReference>
<dbReference type="Gene3D" id="3.40.50.300">
    <property type="entry name" value="P-loop containing nucleotide triphosphate hydrolases"/>
    <property type="match status" value="1"/>
</dbReference>
<dbReference type="Pfam" id="PF22215">
    <property type="entry name" value="MLKL_N"/>
    <property type="match status" value="1"/>
</dbReference>
<proteinExistence type="predicted"/>
<accession>A0AAD7HM28</accession>
<dbReference type="InterPro" id="IPR036537">
    <property type="entry name" value="Adaptor_Cbl_N_dom_sf"/>
</dbReference>
<dbReference type="PANTHER" id="PTHR47691:SF3">
    <property type="entry name" value="HTH-TYPE TRANSCRIPTIONAL REGULATOR RV0890C-RELATED"/>
    <property type="match status" value="1"/>
</dbReference>
<dbReference type="CDD" id="cd21037">
    <property type="entry name" value="MLKL_NTD"/>
    <property type="match status" value="1"/>
</dbReference>
<comment type="caution">
    <text evidence="3">The sequence shown here is derived from an EMBL/GenBank/DDBJ whole genome shotgun (WGS) entry which is preliminary data.</text>
</comment>
<dbReference type="InterPro" id="IPR054000">
    <property type="entry name" value="MLKL_N"/>
</dbReference>
<feature type="domain" description="Novel STAND NTPase 1" evidence="1">
    <location>
        <begin position="256"/>
        <end position="394"/>
    </location>
</feature>
<dbReference type="InterPro" id="IPR059179">
    <property type="entry name" value="MLKL-like_MCAfunc"/>
</dbReference>
<keyword evidence="4" id="KW-1185">Reference proteome</keyword>
<dbReference type="GO" id="GO:0016787">
    <property type="term" value="F:hydrolase activity"/>
    <property type="evidence" value="ECO:0007669"/>
    <property type="project" value="UniProtKB-KW"/>
</dbReference>
<gene>
    <name evidence="3" type="ORF">B0H16DRAFT_1786604</name>
</gene>